<reference evidence="2" key="2">
    <citation type="journal article" date="2014" name="ISME J.">
        <title>Microbial stratification in low pH oxic and suboxic macroscopic growths along an acid mine drainage.</title>
        <authorList>
            <person name="Mendez-Garcia C."/>
            <person name="Mesa V."/>
            <person name="Sprenger R.R."/>
            <person name="Richter M."/>
            <person name="Diez M.S."/>
            <person name="Solano J."/>
            <person name="Bargiela R."/>
            <person name="Golyshina O.V."/>
            <person name="Manteca A."/>
            <person name="Ramos J.L."/>
            <person name="Gallego J.R."/>
            <person name="Llorente I."/>
            <person name="Martins Dos Santos V.A."/>
            <person name="Jensen O.N."/>
            <person name="Pelaez A.I."/>
            <person name="Sanchez J."/>
            <person name="Ferrer M."/>
        </authorList>
    </citation>
    <scope>NUCLEOTIDE SEQUENCE</scope>
</reference>
<dbReference type="SUPFAM" id="SSF47413">
    <property type="entry name" value="lambda repressor-like DNA-binding domains"/>
    <property type="match status" value="1"/>
</dbReference>
<proteinExistence type="predicted"/>
<comment type="caution">
    <text evidence="2">The sequence shown here is derived from an EMBL/GenBank/DDBJ whole genome shotgun (WGS) entry which is preliminary data.</text>
</comment>
<dbReference type="Pfam" id="PF01381">
    <property type="entry name" value="HTH_3"/>
    <property type="match status" value="1"/>
</dbReference>
<dbReference type="GO" id="GO:0003677">
    <property type="term" value="F:DNA binding"/>
    <property type="evidence" value="ECO:0007669"/>
    <property type="project" value="InterPro"/>
</dbReference>
<organism evidence="2">
    <name type="scientific">mine drainage metagenome</name>
    <dbReference type="NCBI Taxonomy" id="410659"/>
    <lineage>
        <taxon>unclassified sequences</taxon>
        <taxon>metagenomes</taxon>
        <taxon>ecological metagenomes</taxon>
    </lineage>
</organism>
<dbReference type="InterPro" id="IPR010982">
    <property type="entry name" value="Lambda_DNA-bd_dom_sf"/>
</dbReference>
<dbReference type="PROSITE" id="PS50943">
    <property type="entry name" value="HTH_CROC1"/>
    <property type="match status" value="1"/>
</dbReference>
<accession>T0ZFY4</accession>
<gene>
    <name evidence="2" type="ORF">B1B_12489</name>
    <name evidence="3" type="ORF">B2A_07338</name>
</gene>
<feature type="domain" description="HTH cro/C1-type" evidence="1">
    <location>
        <begin position="22"/>
        <end position="74"/>
    </location>
</feature>
<protein>
    <submittedName>
        <fullName evidence="2">Transcriptional regulator</fullName>
    </submittedName>
</protein>
<evidence type="ECO:0000313" key="3">
    <source>
        <dbReference type="EMBL" id="EQD50337.1"/>
    </source>
</evidence>
<dbReference type="Gene3D" id="1.10.260.40">
    <property type="entry name" value="lambda repressor-like DNA-binding domains"/>
    <property type="match status" value="1"/>
</dbReference>
<dbReference type="InterPro" id="IPR001387">
    <property type="entry name" value="Cro/C1-type_HTH"/>
</dbReference>
<dbReference type="EMBL" id="AUZY01008182">
    <property type="protein sequence ID" value="EQD47091.1"/>
    <property type="molecule type" value="Genomic_DNA"/>
</dbReference>
<dbReference type="CDD" id="cd00093">
    <property type="entry name" value="HTH_XRE"/>
    <property type="match status" value="1"/>
</dbReference>
<dbReference type="SMART" id="SM00530">
    <property type="entry name" value="HTH_XRE"/>
    <property type="match status" value="1"/>
</dbReference>
<dbReference type="EMBL" id="AUZZ01005247">
    <property type="protein sequence ID" value="EQD50337.1"/>
    <property type="molecule type" value="Genomic_DNA"/>
</dbReference>
<dbReference type="AlphaFoldDB" id="T0ZFY4"/>
<evidence type="ECO:0000259" key="1">
    <source>
        <dbReference type="PROSITE" id="PS50943"/>
    </source>
</evidence>
<name>T0ZFY4_9ZZZZ</name>
<sequence length="104" mass="11765">MAKAPIHLYVPGEVTRQLAERIRAERLRRGWKQETLAKRSGVSLPTVRRYERTGRTSVENLLRLCHALGRLAELAELLQPPPAWSMAELESRATNSPGPKRGVR</sequence>
<reference evidence="2" key="1">
    <citation type="submission" date="2013-08" db="EMBL/GenBank/DDBJ databases">
        <authorList>
            <person name="Mendez C."/>
            <person name="Richter M."/>
            <person name="Ferrer M."/>
            <person name="Sanchez J."/>
        </authorList>
    </citation>
    <scope>NUCLEOTIDE SEQUENCE</scope>
</reference>
<evidence type="ECO:0000313" key="2">
    <source>
        <dbReference type="EMBL" id="EQD47091.1"/>
    </source>
</evidence>